<gene>
    <name evidence="2" type="ORF">E2C01_019344</name>
</gene>
<feature type="region of interest" description="Disordered" evidence="1">
    <location>
        <begin position="1"/>
        <end position="39"/>
    </location>
</feature>
<comment type="caution">
    <text evidence="2">The sequence shown here is derived from an EMBL/GenBank/DDBJ whole genome shotgun (WGS) entry which is preliminary data.</text>
</comment>
<evidence type="ECO:0000313" key="3">
    <source>
        <dbReference type="Proteomes" id="UP000324222"/>
    </source>
</evidence>
<dbReference type="EMBL" id="VSRR010001570">
    <property type="protein sequence ID" value="MPC26210.1"/>
    <property type="molecule type" value="Genomic_DNA"/>
</dbReference>
<protein>
    <submittedName>
        <fullName evidence="2">Uncharacterized protein</fullName>
    </submittedName>
</protein>
<name>A0A5B7DXC0_PORTR</name>
<evidence type="ECO:0000256" key="1">
    <source>
        <dbReference type="SAM" id="MobiDB-lite"/>
    </source>
</evidence>
<dbReference type="Proteomes" id="UP000324222">
    <property type="component" value="Unassembled WGS sequence"/>
</dbReference>
<proteinExistence type="predicted"/>
<organism evidence="2 3">
    <name type="scientific">Portunus trituberculatus</name>
    <name type="common">Swimming crab</name>
    <name type="synonym">Neptunus trituberculatus</name>
    <dbReference type="NCBI Taxonomy" id="210409"/>
    <lineage>
        <taxon>Eukaryota</taxon>
        <taxon>Metazoa</taxon>
        <taxon>Ecdysozoa</taxon>
        <taxon>Arthropoda</taxon>
        <taxon>Crustacea</taxon>
        <taxon>Multicrustacea</taxon>
        <taxon>Malacostraca</taxon>
        <taxon>Eumalacostraca</taxon>
        <taxon>Eucarida</taxon>
        <taxon>Decapoda</taxon>
        <taxon>Pleocyemata</taxon>
        <taxon>Brachyura</taxon>
        <taxon>Eubrachyura</taxon>
        <taxon>Portunoidea</taxon>
        <taxon>Portunidae</taxon>
        <taxon>Portuninae</taxon>
        <taxon>Portunus</taxon>
    </lineage>
</organism>
<keyword evidence="3" id="KW-1185">Reference proteome</keyword>
<dbReference type="AlphaFoldDB" id="A0A5B7DXC0"/>
<sequence>MTECSLAGSEEELEDERPAGDGCEMSPLTPSDTESEYCRSQAPDILFSPAGTTTTTQNQSRCLALRDLSEPPPTTTTTTTTSTRQHRAESDVVFVHLVSAVVSGLEEVQGREQCHCERAGVNQCVLWGLAVVAGLEEVLGREQCHCEGAGVNQCVLWDLAVGVWPAVKCLDIYVMQ</sequence>
<reference evidence="2 3" key="1">
    <citation type="submission" date="2019-05" db="EMBL/GenBank/DDBJ databases">
        <title>Another draft genome of Portunus trituberculatus and its Hox gene families provides insights of decapod evolution.</title>
        <authorList>
            <person name="Jeong J.-H."/>
            <person name="Song I."/>
            <person name="Kim S."/>
            <person name="Choi T."/>
            <person name="Kim D."/>
            <person name="Ryu S."/>
            <person name="Kim W."/>
        </authorList>
    </citation>
    <scope>NUCLEOTIDE SEQUENCE [LARGE SCALE GENOMIC DNA]</scope>
    <source>
        <tissue evidence="2">Muscle</tissue>
    </source>
</reference>
<accession>A0A5B7DXC0</accession>
<evidence type="ECO:0000313" key="2">
    <source>
        <dbReference type="EMBL" id="MPC26210.1"/>
    </source>
</evidence>